<dbReference type="EC" id="3.6.1.73" evidence="11"/>
<keyword evidence="3 11" id="KW-0547">Nucleotide-binding</keyword>
<organism evidence="13 14">
    <name type="scientific">Candidatus Sungbacteria bacterium RIFCSPHIGHO2_02_FULL_53_17</name>
    <dbReference type="NCBI Taxonomy" id="1802275"/>
    <lineage>
        <taxon>Bacteria</taxon>
        <taxon>Candidatus Sungiibacteriota</taxon>
    </lineage>
</organism>
<comment type="catalytic activity">
    <reaction evidence="9 11">
        <text>XTP + H2O = XDP + phosphate + H(+)</text>
        <dbReference type="Rhea" id="RHEA:28406"/>
        <dbReference type="ChEBI" id="CHEBI:15377"/>
        <dbReference type="ChEBI" id="CHEBI:15378"/>
        <dbReference type="ChEBI" id="CHEBI:43474"/>
        <dbReference type="ChEBI" id="CHEBI:59884"/>
        <dbReference type="ChEBI" id="CHEBI:61314"/>
        <dbReference type="EC" id="3.6.1.73"/>
    </reaction>
</comment>
<dbReference type="InterPro" id="IPR026533">
    <property type="entry name" value="NTPase/PRRC1"/>
</dbReference>
<dbReference type="NCBIfam" id="TIGR00258">
    <property type="entry name" value="inosine/xanthosine triphosphatase"/>
    <property type="match status" value="1"/>
</dbReference>
<keyword evidence="6 11" id="KW-0546">Nucleotide metabolism</keyword>
<protein>
    <recommendedName>
        <fullName evidence="11">Probable inosine/xanthosine triphosphatase</fullName>
        <shortName evidence="11">ITPase/XTPase</shortName>
        <ecNumber evidence="11">3.6.1.73</ecNumber>
    </recommendedName>
    <alternativeName>
        <fullName evidence="11">Non-canonical purine NTP phosphatase</fullName>
    </alternativeName>
    <alternativeName>
        <fullName evidence="11">Non-standard purine NTP phosphatase</fullName>
    </alternativeName>
    <alternativeName>
        <fullName evidence="11">Nucleoside-triphosphate phosphatase</fullName>
        <shortName evidence="11">NTPase</shortName>
    </alternativeName>
</protein>
<comment type="caution">
    <text evidence="13">The sequence shown here is derived from an EMBL/GenBank/DDBJ whole genome shotgun (WGS) entry which is preliminary data.</text>
</comment>
<evidence type="ECO:0000256" key="1">
    <source>
        <dbReference type="ARBA" id="ARBA00001936"/>
    </source>
</evidence>
<gene>
    <name evidence="13" type="ORF">A3C92_03785</name>
</gene>
<feature type="domain" description="Non-canonical purine NTP phosphatase/PRRC1" evidence="12">
    <location>
        <begin position="7"/>
        <end position="169"/>
    </location>
</feature>
<evidence type="ECO:0000313" key="14">
    <source>
        <dbReference type="Proteomes" id="UP000177177"/>
    </source>
</evidence>
<name>A0A1G2KZZ6_9BACT</name>
<comment type="cofactor">
    <cofactor evidence="11">
        <name>Mg(2+)</name>
        <dbReference type="ChEBI" id="CHEBI:18420"/>
    </cofactor>
    <cofactor evidence="11">
        <name>Mn(2+)</name>
        <dbReference type="ChEBI" id="CHEBI:29035"/>
    </cofactor>
    <text evidence="11">Binds 1 divalent metal cation per subunit; can use either Mg(2+) or Mn(2+).</text>
</comment>
<keyword evidence="4 11" id="KW-0378">Hydrolase</keyword>
<dbReference type="GO" id="GO:0103023">
    <property type="term" value="F:ITPase activity"/>
    <property type="evidence" value="ECO:0007669"/>
    <property type="project" value="UniProtKB-EC"/>
</dbReference>
<keyword evidence="7 11" id="KW-0464">Manganese</keyword>
<evidence type="ECO:0000256" key="3">
    <source>
        <dbReference type="ARBA" id="ARBA00022741"/>
    </source>
</evidence>
<accession>A0A1G2KZZ6</accession>
<dbReference type="AlphaFoldDB" id="A0A1G2KZZ6"/>
<evidence type="ECO:0000256" key="9">
    <source>
        <dbReference type="ARBA" id="ARBA00048781"/>
    </source>
</evidence>
<dbReference type="FunFam" id="3.90.950.10:FF:000002">
    <property type="entry name" value="Inosine/xanthosine triphosphatase"/>
    <property type="match status" value="1"/>
</dbReference>
<evidence type="ECO:0000259" key="12">
    <source>
        <dbReference type="Pfam" id="PF01931"/>
    </source>
</evidence>
<evidence type="ECO:0000256" key="5">
    <source>
        <dbReference type="ARBA" id="ARBA00022842"/>
    </source>
</evidence>
<evidence type="ECO:0000256" key="8">
    <source>
        <dbReference type="ARBA" id="ARBA00048174"/>
    </source>
</evidence>
<comment type="cofactor">
    <cofactor evidence="1">
        <name>Mn(2+)</name>
        <dbReference type="ChEBI" id="CHEBI:29035"/>
    </cofactor>
</comment>
<sequence length="176" mass="18709">MKKIVVASKNPVKLAAVHEAFARMFPAESFEMEGVAVPSGVRDQPHGREETRRGAVQRAAASAAASLGDFSVGIEGGVEENDEGMEAFAWIVVRSAGGRMGTARSASFFLPPAVAALIKQGKELGEADDIVFGRVNSKQENGAVGLLTDNAIDRKGCYREAVIMALIPFKNESLYP</sequence>
<evidence type="ECO:0000256" key="7">
    <source>
        <dbReference type="ARBA" id="ARBA00023211"/>
    </source>
</evidence>
<dbReference type="EMBL" id="MHQN01000005">
    <property type="protein sequence ID" value="OHA04061.1"/>
    <property type="molecule type" value="Genomic_DNA"/>
</dbReference>
<proteinExistence type="inferred from homology"/>
<evidence type="ECO:0000256" key="10">
    <source>
        <dbReference type="ARBA" id="ARBA00060855"/>
    </source>
</evidence>
<evidence type="ECO:0000313" key="13">
    <source>
        <dbReference type="EMBL" id="OHA04061.1"/>
    </source>
</evidence>
<dbReference type="GO" id="GO:0009117">
    <property type="term" value="P:nucleotide metabolic process"/>
    <property type="evidence" value="ECO:0007669"/>
    <property type="project" value="UniProtKB-KW"/>
</dbReference>
<comment type="catalytic activity">
    <reaction evidence="8 11">
        <text>ITP + H2O = IDP + phosphate + H(+)</text>
        <dbReference type="Rhea" id="RHEA:28330"/>
        <dbReference type="ChEBI" id="CHEBI:15377"/>
        <dbReference type="ChEBI" id="CHEBI:15378"/>
        <dbReference type="ChEBI" id="CHEBI:43474"/>
        <dbReference type="ChEBI" id="CHEBI:58280"/>
        <dbReference type="ChEBI" id="CHEBI:61402"/>
        <dbReference type="EC" id="3.6.1.73"/>
    </reaction>
</comment>
<dbReference type="NCBIfam" id="NF003459">
    <property type="entry name" value="PRK05074.1"/>
    <property type="match status" value="1"/>
</dbReference>
<dbReference type="Proteomes" id="UP000177177">
    <property type="component" value="Unassembled WGS sequence"/>
</dbReference>
<dbReference type="Gene3D" id="3.90.950.10">
    <property type="match status" value="1"/>
</dbReference>
<dbReference type="Pfam" id="PF01931">
    <property type="entry name" value="NTPase_I-T"/>
    <property type="match status" value="1"/>
</dbReference>
<dbReference type="HAMAP" id="MF_00648">
    <property type="entry name" value="Non_canon_purine_NTPase_YjjX"/>
    <property type="match status" value="1"/>
</dbReference>
<dbReference type="PANTHER" id="PTHR34699:SF2">
    <property type="entry name" value="NON-CANONICAL PURINE NTP PHOSPHATASE_PRRC1 DOMAIN-CONTAINING PROTEIN"/>
    <property type="match status" value="1"/>
</dbReference>
<dbReference type="GO" id="GO:0006772">
    <property type="term" value="P:thiamine metabolic process"/>
    <property type="evidence" value="ECO:0007669"/>
    <property type="project" value="TreeGrafter"/>
</dbReference>
<evidence type="ECO:0000256" key="2">
    <source>
        <dbReference type="ARBA" id="ARBA00022723"/>
    </source>
</evidence>
<dbReference type="GO" id="GO:0046872">
    <property type="term" value="F:metal ion binding"/>
    <property type="evidence" value="ECO:0007669"/>
    <property type="project" value="UniProtKB-KW"/>
</dbReference>
<comment type="function">
    <text evidence="11">Phosphatase that hydrolyzes non-canonical purine nucleotides such as XTP and ITP to their respective diphosphate derivatives. Probably excludes non-canonical purines from DNA/RNA precursor pool, thus preventing their incorporation into DNA/RNA and avoiding chromosomal lesions.</text>
</comment>
<keyword evidence="5 11" id="KW-0460">Magnesium</keyword>
<comment type="caution">
    <text evidence="11">Lacks conserved residue(s) required for the propagation of feature annotation.</text>
</comment>
<evidence type="ECO:0000256" key="11">
    <source>
        <dbReference type="HAMAP-Rule" id="MF_00648"/>
    </source>
</evidence>
<dbReference type="PANTHER" id="PTHR34699">
    <property type="match status" value="1"/>
</dbReference>
<evidence type="ECO:0000256" key="4">
    <source>
        <dbReference type="ARBA" id="ARBA00022801"/>
    </source>
</evidence>
<comment type="similarity">
    <text evidence="10 11">Belongs to the YjjX NTPase family.</text>
</comment>
<dbReference type="SUPFAM" id="SSF52972">
    <property type="entry name" value="ITPase-like"/>
    <property type="match status" value="1"/>
</dbReference>
<dbReference type="InterPro" id="IPR002786">
    <property type="entry name" value="Non_canon_purine_NTPase"/>
</dbReference>
<reference evidence="13 14" key="1">
    <citation type="journal article" date="2016" name="Nat. Commun.">
        <title>Thousands of microbial genomes shed light on interconnected biogeochemical processes in an aquifer system.</title>
        <authorList>
            <person name="Anantharaman K."/>
            <person name="Brown C.T."/>
            <person name="Hug L.A."/>
            <person name="Sharon I."/>
            <person name="Castelle C.J."/>
            <person name="Probst A.J."/>
            <person name="Thomas B.C."/>
            <person name="Singh A."/>
            <person name="Wilkins M.J."/>
            <person name="Karaoz U."/>
            <person name="Brodie E.L."/>
            <person name="Williams K.H."/>
            <person name="Hubbard S.S."/>
            <person name="Banfield J.F."/>
        </authorList>
    </citation>
    <scope>NUCLEOTIDE SEQUENCE [LARGE SCALE GENOMIC DNA]</scope>
</reference>
<evidence type="ECO:0000256" key="6">
    <source>
        <dbReference type="ARBA" id="ARBA00023080"/>
    </source>
</evidence>
<dbReference type="InterPro" id="IPR029001">
    <property type="entry name" value="ITPase-like_fam"/>
</dbReference>
<dbReference type="InterPro" id="IPR050299">
    <property type="entry name" value="YjjX_NTPase"/>
</dbReference>
<comment type="subunit">
    <text evidence="11">Homodimer.</text>
</comment>
<dbReference type="GO" id="GO:0000166">
    <property type="term" value="F:nucleotide binding"/>
    <property type="evidence" value="ECO:0007669"/>
    <property type="project" value="UniProtKB-KW"/>
</dbReference>
<keyword evidence="2 11" id="KW-0479">Metal-binding</keyword>